<gene>
    <name evidence="3" type="ORF">MUN82_18500</name>
</gene>
<protein>
    <submittedName>
        <fullName evidence="3">DUF4136 domain-containing protein</fullName>
    </submittedName>
</protein>
<proteinExistence type="predicted"/>
<dbReference type="AlphaFoldDB" id="A0A8T9SS02"/>
<dbReference type="PROSITE" id="PS51257">
    <property type="entry name" value="PROKAR_LIPOPROTEIN"/>
    <property type="match status" value="1"/>
</dbReference>
<accession>A0A8T9SS02</accession>
<evidence type="ECO:0000259" key="2">
    <source>
        <dbReference type="Pfam" id="PF13590"/>
    </source>
</evidence>
<keyword evidence="4" id="KW-1185">Reference proteome</keyword>
<dbReference type="Pfam" id="PF13590">
    <property type="entry name" value="DUF4136"/>
    <property type="match status" value="1"/>
</dbReference>
<dbReference type="Gene3D" id="3.30.160.670">
    <property type="match status" value="1"/>
</dbReference>
<evidence type="ECO:0000256" key="1">
    <source>
        <dbReference type="SAM" id="SignalP"/>
    </source>
</evidence>
<dbReference type="KEGG" id="haei:MUN82_18500"/>
<organism evidence="3 4">
    <name type="scientific">Hymenobacter aerilatus</name>
    <dbReference type="NCBI Taxonomy" id="2932251"/>
    <lineage>
        <taxon>Bacteria</taxon>
        <taxon>Pseudomonadati</taxon>
        <taxon>Bacteroidota</taxon>
        <taxon>Cytophagia</taxon>
        <taxon>Cytophagales</taxon>
        <taxon>Hymenobacteraceae</taxon>
        <taxon>Hymenobacter</taxon>
    </lineage>
</organism>
<feature type="signal peptide" evidence="1">
    <location>
        <begin position="1"/>
        <end position="29"/>
    </location>
</feature>
<evidence type="ECO:0000313" key="3">
    <source>
        <dbReference type="EMBL" id="UOR04918.1"/>
    </source>
</evidence>
<feature type="chain" id="PRO_5035888848" evidence="1">
    <location>
        <begin position="30"/>
        <end position="205"/>
    </location>
</feature>
<name>A0A8T9SS02_9BACT</name>
<evidence type="ECO:0000313" key="4">
    <source>
        <dbReference type="Proteomes" id="UP000829925"/>
    </source>
</evidence>
<sequence>MNRISRFLNRSATLALVSIALLLGASSCATSSRVGVSSDFDHAVNFRAYKTWAWYPQQPVDAEGGPAKGYESFLDQRLRTAIDRELTNKGLTRVESNPDIYVAYNAKVEEKQSVSPYYNGLGYPYYGYGLYGGGLYGRGYTPVSQYAAGTVIIDLVDAKRKELAWRGSGQAQVDNNHSISEQEVYRIVNGIMGVYPPSDQAQARR</sequence>
<keyword evidence="1" id="KW-0732">Signal</keyword>
<reference evidence="3 4" key="1">
    <citation type="submission" date="2022-04" db="EMBL/GenBank/DDBJ databases">
        <title>Hymenobacter sp. isolated from the air.</title>
        <authorList>
            <person name="Won M."/>
            <person name="Lee C.-M."/>
            <person name="Woen H.-Y."/>
            <person name="Kwon S.-W."/>
        </authorList>
    </citation>
    <scope>NUCLEOTIDE SEQUENCE [LARGE SCALE GENOMIC DNA]</scope>
    <source>
        <strain evidence="4">5413 J-13</strain>
    </source>
</reference>
<dbReference type="RefSeq" id="WP_245092802.1">
    <property type="nucleotide sequence ID" value="NZ_CP095053.1"/>
</dbReference>
<dbReference type="InterPro" id="IPR025411">
    <property type="entry name" value="DUF4136"/>
</dbReference>
<dbReference type="EMBL" id="CP095053">
    <property type="protein sequence ID" value="UOR04918.1"/>
    <property type="molecule type" value="Genomic_DNA"/>
</dbReference>
<feature type="domain" description="DUF4136" evidence="2">
    <location>
        <begin position="36"/>
        <end position="197"/>
    </location>
</feature>
<dbReference type="Proteomes" id="UP000829925">
    <property type="component" value="Chromosome"/>
</dbReference>